<dbReference type="Pfam" id="PF24346">
    <property type="entry name" value="DUF7507"/>
    <property type="match status" value="3"/>
</dbReference>
<sequence>YTLTQDDVDAGTVNNLATVTASSPSGTGDVTDISSATGTGDAATETTLTRAPALTVTKAVAHTDADSDGVVSLGDTLTYTITAENSGNTTLTGLTLSDDFQRADSTALTATLSVISYSTGSTDAAFLPGGTATATLTHVVDQDDVDAGGLSNSATGTAWIDLDGDTLRASDSSEDVTDTTDSAVATEITGTPAIALRKSGVLNDDDGVLGTSVGDTIDYLLEVRNTGTVTLTNVQIDDPLFGGVVSQTIPALAPGETDSTTFAITYEVTTADLDRGYVSNLALATATSAETTVSDRSGPTFDTDEEIITFLGSISGHVTDGIHAKEGVTVVLIDQSTGQEVARAVTGSDGGYAFIQLEQGTYAICFLPPEGAAVHSHSSLGDAHGDLVEDIVVAAGADRRVTDVDAIVVDPSGVVYNAITRAPISGATVTLLHNGAEVPDAWLDTAAGDANNVVTGADGMYSFLLQSPAETGTYSLRVSHPDYSFVSQIIPPQAGAITTTLGFGVEEIVASPEAPAASGGDATYYLAFDFTFGDWTDPDTLSKGVIHNHIAMDPADFATGVRVTKVADDSGLSDRPQVGEVITYAITVENTGDLDYDTVVLDDPLTADEALTAEAGVTDDGILNAGEIWSYTASYTLTKADLKRGKVSNLATLSADLIAGSNAVVGATPTGADIGGTYVYESAPDGNATAGTGNGTATVVKFGAELIEQIKEDLTAIIEDDIRVTMQRQTEMVSGWRVDALERMKRAIADRDGLRSYRTSDPLSGHVEASSGLFILDSAYTNESYNEFSHKWTIDSADLVFSEDEALGTQYQLTFNRRWETLGERDSLSGRYIGAYMTRTTVDNLADGQINGFGLDAGLYGAGRLKQQLFYDYHIGAVAGKHSYDLDFARDETINATGDFTYYGVTGGFALSGEMLVGDTTIKPRVGLDGFYTPQTETDVTATSGPFTETGTLGIDSVSSGRLFIETRFSNDLLQAHDGKGIWDNMDGQLDLTLRAFCDAFDDLDTRCGLGGGVEYTSAEEDGRTRHIALDLDRSGEHVAARLGFGLERRFAKDQGVSTLSFRSTEAGAPTVAYEVKLDF</sequence>
<feature type="non-terminal residue" evidence="7">
    <location>
        <position position="1"/>
    </location>
</feature>
<dbReference type="PANTHER" id="PTHR34819">
    <property type="entry name" value="LARGE CYSTEINE-RICH PERIPLASMIC PROTEIN OMCB"/>
    <property type="match status" value="1"/>
</dbReference>
<dbReference type="PANTHER" id="PTHR34819:SF3">
    <property type="entry name" value="CELL SURFACE PROTEIN"/>
    <property type="match status" value="1"/>
</dbReference>
<dbReference type="InterPro" id="IPR033764">
    <property type="entry name" value="Sdr_B"/>
</dbReference>
<dbReference type="NCBIfam" id="TIGR01451">
    <property type="entry name" value="B_ant_repeat"/>
    <property type="match status" value="3"/>
</dbReference>
<accession>A0A850QDD9</accession>
<keyword evidence="2" id="KW-0964">Secreted</keyword>
<protein>
    <recommendedName>
        <fullName evidence="9">DUF11 domain-containing protein</fullName>
    </recommendedName>
</protein>
<comment type="subcellular location">
    <subcellularLocation>
        <location evidence="1">Secreted</location>
    </subcellularLocation>
</comment>
<dbReference type="InterPro" id="IPR055354">
    <property type="entry name" value="DUF7507"/>
</dbReference>
<evidence type="ECO:0000259" key="6">
    <source>
        <dbReference type="Pfam" id="PF24346"/>
    </source>
</evidence>
<feature type="domain" description="DUF7507" evidence="6">
    <location>
        <begin position="560"/>
        <end position="660"/>
    </location>
</feature>
<gene>
    <name evidence="7" type="ORF">HJ536_13845</name>
</gene>
<dbReference type="Proteomes" id="UP000592216">
    <property type="component" value="Unassembled WGS sequence"/>
</dbReference>
<organism evidence="7 8">
    <name type="scientific">Donghicola mangrovi</name>
    <dbReference type="NCBI Taxonomy" id="2729614"/>
    <lineage>
        <taxon>Bacteria</taxon>
        <taxon>Pseudomonadati</taxon>
        <taxon>Pseudomonadota</taxon>
        <taxon>Alphaproteobacteria</taxon>
        <taxon>Rhodobacterales</taxon>
        <taxon>Roseobacteraceae</taxon>
        <taxon>Donghicola</taxon>
    </lineage>
</organism>
<evidence type="ECO:0000256" key="3">
    <source>
        <dbReference type="ARBA" id="ARBA00022729"/>
    </source>
</evidence>
<dbReference type="InterPro" id="IPR013783">
    <property type="entry name" value="Ig-like_fold"/>
</dbReference>
<keyword evidence="3" id="KW-0732">Signal</keyword>
<evidence type="ECO:0000256" key="4">
    <source>
        <dbReference type="SAM" id="MobiDB-lite"/>
    </source>
</evidence>
<dbReference type="InterPro" id="IPR047589">
    <property type="entry name" value="DUF11_rpt"/>
</dbReference>
<evidence type="ECO:0008006" key="9">
    <source>
        <dbReference type="Google" id="ProtNLM"/>
    </source>
</evidence>
<dbReference type="Gene3D" id="2.60.40.1120">
    <property type="entry name" value="Carboxypeptidase-like, regulatory domain"/>
    <property type="match status" value="1"/>
</dbReference>
<dbReference type="InterPro" id="IPR051172">
    <property type="entry name" value="Chlamydia_OmcB"/>
</dbReference>
<dbReference type="AlphaFoldDB" id="A0A850QDD9"/>
<name>A0A850QDD9_9RHOB</name>
<feature type="domain" description="DUF7507" evidence="6">
    <location>
        <begin position="191"/>
        <end position="293"/>
    </location>
</feature>
<comment type="caution">
    <text evidence="7">The sequence shown here is derived from an EMBL/GenBank/DDBJ whole genome shotgun (WGS) entry which is preliminary data.</text>
</comment>
<evidence type="ECO:0000313" key="7">
    <source>
        <dbReference type="EMBL" id="NVO24445.1"/>
    </source>
</evidence>
<feature type="domain" description="DUF7507" evidence="6">
    <location>
        <begin position="51"/>
        <end position="158"/>
    </location>
</feature>
<dbReference type="SUPFAM" id="SSF117074">
    <property type="entry name" value="Hypothetical protein PA1324"/>
    <property type="match status" value="1"/>
</dbReference>
<feature type="region of interest" description="Disordered" evidence="4">
    <location>
        <begin position="22"/>
        <end position="41"/>
    </location>
</feature>
<dbReference type="Pfam" id="PF17210">
    <property type="entry name" value="SdrD_B"/>
    <property type="match status" value="1"/>
</dbReference>
<reference evidence="7 8" key="1">
    <citation type="submission" date="2020-04" db="EMBL/GenBank/DDBJ databases">
        <title>Donghicola sp., a member of the Rhodobacteraceae family isolated from mangrove forest in Thailand.</title>
        <authorList>
            <person name="Charoenyingcharoen P."/>
            <person name="Yukphan P."/>
        </authorList>
    </citation>
    <scope>NUCLEOTIDE SEQUENCE [LARGE SCALE GENOMIC DNA]</scope>
    <source>
        <strain evidence="7 8">B5-SW-15</strain>
    </source>
</reference>
<evidence type="ECO:0000256" key="1">
    <source>
        <dbReference type="ARBA" id="ARBA00004613"/>
    </source>
</evidence>
<feature type="domain" description="SD-repeat containing protein B" evidence="5">
    <location>
        <begin position="326"/>
        <end position="379"/>
    </location>
</feature>
<dbReference type="RefSeq" id="WP_228028724.1">
    <property type="nucleotide sequence ID" value="NZ_JABCJE010000006.1"/>
</dbReference>
<dbReference type="GO" id="GO:0005576">
    <property type="term" value="C:extracellular region"/>
    <property type="evidence" value="ECO:0007669"/>
    <property type="project" value="UniProtKB-SubCell"/>
</dbReference>
<dbReference type="SUPFAM" id="SSF49464">
    <property type="entry name" value="Carboxypeptidase regulatory domain-like"/>
    <property type="match status" value="1"/>
</dbReference>
<evidence type="ECO:0000256" key="2">
    <source>
        <dbReference type="ARBA" id="ARBA00022525"/>
    </source>
</evidence>
<dbReference type="InterPro" id="IPR008969">
    <property type="entry name" value="CarboxyPept-like_regulatory"/>
</dbReference>
<dbReference type="Gene3D" id="2.60.40.10">
    <property type="entry name" value="Immunoglobulins"/>
    <property type="match status" value="1"/>
</dbReference>
<dbReference type="EMBL" id="JABCJE010000006">
    <property type="protein sequence ID" value="NVO24445.1"/>
    <property type="molecule type" value="Genomic_DNA"/>
</dbReference>
<evidence type="ECO:0000313" key="8">
    <source>
        <dbReference type="Proteomes" id="UP000592216"/>
    </source>
</evidence>
<proteinExistence type="predicted"/>
<feature type="compositionally biased region" description="Polar residues" evidence="4">
    <location>
        <begin position="22"/>
        <end position="35"/>
    </location>
</feature>
<evidence type="ECO:0000259" key="5">
    <source>
        <dbReference type="Pfam" id="PF17210"/>
    </source>
</evidence>